<dbReference type="InterPro" id="IPR036380">
    <property type="entry name" value="Isochorismatase-like_sf"/>
</dbReference>
<dbReference type="CDD" id="cd00431">
    <property type="entry name" value="cysteine_hydrolases"/>
    <property type="match status" value="1"/>
</dbReference>
<evidence type="ECO:0000256" key="3">
    <source>
        <dbReference type="SAM" id="MobiDB-lite"/>
    </source>
</evidence>
<feature type="compositionally biased region" description="Polar residues" evidence="3">
    <location>
        <begin position="57"/>
        <end position="69"/>
    </location>
</feature>
<sequence length="316" mass="34169">MSTPAAAAVVLTTRGQSGRPKVENATVFGNPASFWVEYPNGLIDLTRSANRPEGPENISQPKDSNPPALNSETQWELLVEGDRVLRLNKANTAIVIIDMQNYFLHPDLRNHPTGLACVDPLMKAVPALRSVGAEILWVNWGLTDHELTTIPPSLVRGFSKNGSGGFGSEIPGGWGRLLMRDQRNSALYGPLQTLYEEGKENGTDLWIHKNRMSGLWGPQTALDLYLQEKGITSLLFAGVNADQCVLGTLVDSYFRGYDCIVVRDATATTSPPGGLENVLYNAANSYGFVTDSSKIVAASSDKSLGLDSSRSTCQIS</sequence>
<dbReference type="EMBL" id="OZ037944">
    <property type="protein sequence ID" value="CAL1695725.1"/>
    <property type="molecule type" value="Genomic_DNA"/>
</dbReference>
<dbReference type="SUPFAM" id="SSF52499">
    <property type="entry name" value="Isochorismatase-like hydrolases"/>
    <property type="match status" value="1"/>
</dbReference>
<dbReference type="InterPro" id="IPR050272">
    <property type="entry name" value="Isochorismatase-like_hydrls"/>
</dbReference>
<keyword evidence="2" id="KW-0378">Hydrolase</keyword>
<dbReference type="Gene3D" id="3.40.50.850">
    <property type="entry name" value="Isochorismatase-like"/>
    <property type="match status" value="1"/>
</dbReference>
<dbReference type="Proteomes" id="UP001497453">
    <property type="component" value="Chromosome 1"/>
</dbReference>
<evidence type="ECO:0000256" key="1">
    <source>
        <dbReference type="ARBA" id="ARBA00006336"/>
    </source>
</evidence>
<dbReference type="InterPro" id="IPR000868">
    <property type="entry name" value="Isochorismatase-like_dom"/>
</dbReference>
<accession>A0ABP1CJ53</accession>
<keyword evidence="6" id="KW-1185">Reference proteome</keyword>
<comment type="similarity">
    <text evidence="1">Belongs to the isochorismatase family.</text>
</comment>
<organism evidence="5 6">
    <name type="scientific">Somion occarium</name>
    <dbReference type="NCBI Taxonomy" id="3059160"/>
    <lineage>
        <taxon>Eukaryota</taxon>
        <taxon>Fungi</taxon>
        <taxon>Dikarya</taxon>
        <taxon>Basidiomycota</taxon>
        <taxon>Agaricomycotina</taxon>
        <taxon>Agaricomycetes</taxon>
        <taxon>Polyporales</taxon>
        <taxon>Cerrenaceae</taxon>
        <taxon>Somion</taxon>
    </lineage>
</organism>
<evidence type="ECO:0000313" key="6">
    <source>
        <dbReference type="Proteomes" id="UP001497453"/>
    </source>
</evidence>
<name>A0ABP1CJ53_9APHY</name>
<feature type="domain" description="Isochorismatase-like" evidence="4">
    <location>
        <begin position="92"/>
        <end position="292"/>
    </location>
</feature>
<evidence type="ECO:0000256" key="2">
    <source>
        <dbReference type="ARBA" id="ARBA00022801"/>
    </source>
</evidence>
<evidence type="ECO:0000259" key="4">
    <source>
        <dbReference type="Pfam" id="PF00857"/>
    </source>
</evidence>
<gene>
    <name evidence="5" type="ORF">GFSPODELE1_LOCUS870</name>
</gene>
<feature type="region of interest" description="Disordered" evidence="3">
    <location>
        <begin position="46"/>
        <end position="69"/>
    </location>
</feature>
<proteinExistence type="inferred from homology"/>
<dbReference type="PANTHER" id="PTHR43540:SF9">
    <property type="entry name" value="FAMILY HYDROLASE, PUTATIVE (AFU_ORTHOLOGUE AFUA_2G08700)-RELATED"/>
    <property type="match status" value="1"/>
</dbReference>
<evidence type="ECO:0000313" key="5">
    <source>
        <dbReference type="EMBL" id="CAL1695725.1"/>
    </source>
</evidence>
<dbReference type="PANTHER" id="PTHR43540">
    <property type="entry name" value="PEROXYUREIDOACRYLATE/UREIDOACRYLATE AMIDOHYDROLASE-RELATED"/>
    <property type="match status" value="1"/>
</dbReference>
<reference evidence="6" key="1">
    <citation type="submission" date="2024-04" db="EMBL/GenBank/DDBJ databases">
        <authorList>
            <person name="Shaw F."/>
            <person name="Minotto A."/>
        </authorList>
    </citation>
    <scope>NUCLEOTIDE SEQUENCE [LARGE SCALE GENOMIC DNA]</scope>
</reference>
<dbReference type="Pfam" id="PF00857">
    <property type="entry name" value="Isochorismatase"/>
    <property type="match status" value="1"/>
</dbReference>
<protein>
    <recommendedName>
        <fullName evidence="4">Isochorismatase-like domain-containing protein</fullName>
    </recommendedName>
</protein>